<reference evidence="2" key="1">
    <citation type="journal article" date="2021" name="Proc. Natl. Acad. Sci. U.S.A.">
        <title>A Catalog of Tens of Thousands of Viruses from Human Metagenomes Reveals Hidden Associations with Chronic Diseases.</title>
        <authorList>
            <person name="Tisza M.J."/>
            <person name="Buck C.B."/>
        </authorList>
    </citation>
    <scope>NUCLEOTIDE SEQUENCE</scope>
    <source>
        <strain evidence="2">Ctb8j11</strain>
    </source>
</reference>
<evidence type="ECO:0000313" key="2">
    <source>
        <dbReference type="EMBL" id="DAE06436.1"/>
    </source>
</evidence>
<feature type="compositionally biased region" description="Basic and acidic residues" evidence="1">
    <location>
        <begin position="1"/>
        <end position="13"/>
    </location>
</feature>
<evidence type="ECO:0000256" key="1">
    <source>
        <dbReference type="SAM" id="MobiDB-lite"/>
    </source>
</evidence>
<proteinExistence type="predicted"/>
<organism evidence="2">
    <name type="scientific">Siphoviridae sp. ctb8j11</name>
    <dbReference type="NCBI Taxonomy" id="2825564"/>
    <lineage>
        <taxon>Viruses</taxon>
        <taxon>Duplodnaviria</taxon>
        <taxon>Heunggongvirae</taxon>
        <taxon>Uroviricota</taxon>
        <taxon>Caudoviricetes</taxon>
    </lineage>
</organism>
<feature type="region of interest" description="Disordered" evidence="1">
    <location>
        <begin position="1"/>
        <end position="66"/>
    </location>
</feature>
<protein>
    <submittedName>
        <fullName evidence="2">Uncharacterized protein</fullName>
    </submittedName>
</protein>
<feature type="compositionally biased region" description="Basic and acidic residues" evidence="1">
    <location>
        <begin position="53"/>
        <end position="66"/>
    </location>
</feature>
<sequence>MAETKKTTAETAKKGGRPKKTAVVPQTAAEDDFFRITDAEESSEAPQIAVESVNEKKPETQEPKKTYTDDEVQRMIAMAVAKAMQSVPTQPAAPQIIHVAADTEKVHFLWQAEVADDNVARFGEGGMYGQIVGKTGSFYVPKSELSRVLTERNRVFMKRRWLIVVSGLDDEEREALGVDYKDGEILDKRAFSKMIDLGDELLEIYPKLCEGHRKMVAQRWAEAYEEGNPNVTRERTVKLNEMSKAAGSTRGDFIGIIERMNAQDAQ</sequence>
<dbReference type="EMBL" id="BK015437">
    <property type="protein sequence ID" value="DAE06436.1"/>
    <property type="molecule type" value="Genomic_DNA"/>
</dbReference>
<name>A0A8S5PJT4_9CAUD</name>
<accession>A0A8S5PJT4</accession>